<keyword evidence="2" id="KW-1185">Reference proteome</keyword>
<evidence type="ECO:0000313" key="1">
    <source>
        <dbReference type="EMBL" id="POG74016.1"/>
    </source>
</evidence>
<accession>A0A2P4Q8R1</accession>
<name>A0A2P4Q8R1_RHIID</name>
<reference evidence="1 2" key="2">
    <citation type="journal article" date="2018" name="New Phytol.">
        <title>High intraspecific genome diversity in the model arbuscular mycorrhizal symbiont Rhizophagus irregularis.</title>
        <authorList>
            <person name="Chen E.C.H."/>
            <person name="Morin E."/>
            <person name="Beaudet D."/>
            <person name="Noel J."/>
            <person name="Yildirir G."/>
            <person name="Ndikumana S."/>
            <person name="Charron P."/>
            <person name="St-Onge C."/>
            <person name="Giorgi J."/>
            <person name="Kruger M."/>
            <person name="Marton T."/>
            <person name="Ropars J."/>
            <person name="Grigoriev I.V."/>
            <person name="Hainaut M."/>
            <person name="Henrissat B."/>
            <person name="Roux C."/>
            <person name="Martin F."/>
            <person name="Corradi N."/>
        </authorList>
    </citation>
    <scope>NUCLEOTIDE SEQUENCE [LARGE SCALE GENOMIC DNA]</scope>
    <source>
        <strain evidence="1 2">DAOM 197198</strain>
    </source>
</reference>
<protein>
    <submittedName>
        <fullName evidence="1">Uncharacterized protein</fullName>
    </submittedName>
</protein>
<evidence type="ECO:0000313" key="2">
    <source>
        <dbReference type="Proteomes" id="UP000018888"/>
    </source>
</evidence>
<reference evidence="1 2" key="1">
    <citation type="journal article" date="2013" name="Proc. Natl. Acad. Sci. U.S.A.">
        <title>Genome of an arbuscular mycorrhizal fungus provides insight into the oldest plant symbiosis.</title>
        <authorList>
            <person name="Tisserant E."/>
            <person name="Malbreil M."/>
            <person name="Kuo A."/>
            <person name="Kohler A."/>
            <person name="Symeonidi A."/>
            <person name="Balestrini R."/>
            <person name="Charron P."/>
            <person name="Duensing N."/>
            <person name="Frei Dit Frey N."/>
            <person name="Gianinazzi-Pearson V."/>
            <person name="Gilbert L.B."/>
            <person name="Handa Y."/>
            <person name="Herr J.R."/>
            <person name="Hijri M."/>
            <person name="Koul R."/>
            <person name="Kawaguchi M."/>
            <person name="Krajinski F."/>
            <person name="Lammers P.J."/>
            <person name="Masclaux F.G."/>
            <person name="Murat C."/>
            <person name="Morin E."/>
            <person name="Ndikumana S."/>
            <person name="Pagni M."/>
            <person name="Petitpierre D."/>
            <person name="Requena N."/>
            <person name="Rosikiewicz P."/>
            <person name="Riley R."/>
            <person name="Saito K."/>
            <person name="San Clemente H."/>
            <person name="Shapiro H."/>
            <person name="van Tuinen D."/>
            <person name="Becard G."/>
            <person name="Bonfante P."/>
            <person name="Paszkowski U."/>
            <person name="Shachar-Hill Y.Y."/>
            <person name="Tuskan G.A."/>
            <person name="Young P.W."/>
            <person name="Sanders I.R."/>
            <person name="Henrissat B."/>
            <person name="Rensing S.A."/>
            <person name="Grigoriev I.V."/>
            <person name="Corradi N."/>
            <person name="Roux C."/>
            <person name="Martin F."/>
        </authorList>
    </citation>
    <scope>NUCLEOTIDE SEQUENCE [LARGE SCALE GENOMIC DNA]</scope>
    <source>
        <strain evidence="1 2">DAOM 197198</strain>
    </source>
</reference>
<sequence>MSKQLFERILEINTNGYLENVLTSIQRQEIVYPFIFLPGEKSMQNPPSNSNRDNTLSNITNLMDNKKTAQFAIVNSMSDDDDDQKMQLFKDYKLILCQALKIVEEQDNIGNKRWAQAVQTSFTDIDKYERQITNPHTISADLVTHSDSAKIMLIPARIKSNDLGPGCPYEFLT</sequence>
<organism evidence="1 2">
    <name type="scientific">Rhizophagus irregularis (strain DAOM 181602 / DAOM 197198 / MUCL 43194)</name>
    <name type="common">Arbuscular mycorrhizal fungus</name>
    <name type="synonym">Glomus intraradices</name>
    <dbReference type="NCBI Taxonomy" id="747089"/>
    <lineage>
        <taxon>Eukaryota</taxon>
        <taxon>Fungi</taxon>
        <taxon>Fungi incertae sedis</taxon>
        <taxon>Mucoromycota</taxon>
        <taxon>Glomeromycotina</taxon>
        <taxon>Glomeromycetes</taxon>
        <taxon>Glomerales</taxon>
        <taxon>Glomeraceae</taxon>
        <taxon>Rhizophagus</taxon>
    </lineage>
</organism>
<gene>
    <name evidence="1" type="ORF">GLOIN_2v1771800</name>
</gene>
<dbReference type="AlphaFoldDB" id="A0A2P4Q8R1"/>
<dbReference type="EMBL" id="AUPC02000076">
    <property type="protein sequence ID" value="POG74016.1"/>
    <property type="molecule type" value="Genomic_DNA"/>
</dbReference>
<dbReference type="VEuPathDB" id="FungiDB:RhiirFUN_021252"/>
<dbReference type="Proteomes" id="UP000018888">
    <property type="component" value="Unassembled WGS sequence"/>
</dbReference>
<proteinExistence type="predicted"/>
<comment type="caution">
    <text evidence="1">The sequence shown here is derived from an EMBL/GenBank/DDBJ whole genome shotgun (WGS) entry which is preliminary data.</text>
</comment>